<evidence type="ECO:0000259" key="1">
    <source>
        <dbReference type="Pfam" id="PF00248"/>
    </source>
</evidence>
<dbReference type="OrthoDB" id="9773828at2"/>
<organism evidence="2 3">
    <name type="scientific">Aureicoccus marinus</name>
    <dbReference type="NCBI Taxonomy" id="754435"/>
    <lineage>
        <taxon>Bacteria</taxon>
        <taxon>Pseudomonadati</taxon>
        <taxon>Bacteroidota</taxon>
        <taxon>Flavobacteriia</taxon>
        <taxon>Flavobacteriales</taxon>
        <taxon>Flavobacteriaceae</taxon>
        <taxon>Aureicoccus</taxon>
    </lineage>
</organism>
<dbReference type="AlphaFoldDB" id="A0A2S7TA27"/>
<feature type="domain" description="NADP-dependent oxidoreductase" evidence="1">
    <location>
        <begin position="9"/>
        <end position="281"/>
    </location>
</feature>
<comment type="caution">
    <text evidence="2">The sequence shown here is derived from an EMBL/GenBank/DDBJ whole genome shotgun (WGS) entry which is preliminary data.</text>
</comment>
<dbReference type="InterPro" id="IPR020471">
    <property type="entry name" value="AKR"/>
</dbReference>
<dbReference type="InterPro" id="IPR050523">
    <property type="entry name" value="AKR_Detox_Biosynth"/>
</dbReference>
<accession>A0A2S7TA27</accession>
<dbReference type="RefSeq" id="WP_105002017.1">
    <property type="nucleotide sequence ID" value="NZ_MQVX01000001.1"/>
</dbReference>
<dbReference type="Gene3D" id="3.20.20.100">
    <property type="entry name" value="NADP-dependent oxidoreductase domain"/>
    <property type="match status" value="1"/>
</dbReference>
<name>A0A2S7TA27_9FLAO</name>
<dbReference type="InterPro" id="IPR036812">
    <property type="entry name" value="NAD(P)_OxRdtase_dom_sf"/>
</dbReference>
<dbReference type="GO" id="GO:0016491">
    <property type="term" value="F:oxidoreductase activity"/>
    <property type="evidence" value="ECO:0007669"/>
    <property type="project" value="InterPro"/>
</dbReference>
<evidence type="ECO:0000313" key="3">
    <source>
        <dbReference type="Proteomes" id="UP000239366"/>
    </source>
</evidence>
<evidence type="ECO:0000313" key="2">
    <source>
        <dbReference type="EMBL" id="PQJ16345.1"/>
    </source>
</evidence>
<protein>
    <submittedName>
        <fullName evidence="2">Aldo/keto reductase</fullName>
    </submittedName>
</protein>
<gene>
    <name evidence="2" type="ORF">BST99_12005</name>
</gene>
<dbReference type="PRINTS" id="PR00069">
    <property type="entry name" value="ALDKETRDTASE"/>
</dbReference>
<dbReference type="GO" id="GO:0005829">
    <property type="term" value="C:cytosol"/>
    <property type="evidence" value="ECO:0007669"/>
    <property type="project" value="TreeGrafter"/>
</dbReference>
<proteinExistence type="predicted"/>
<dbReference type="PANTHER" id="PTHR43364:SF1">
    <property type="entry name" value="OXIDOREDUCTASE YDHF"/>
    <property type="match status" value="1"/>
</dbReference>
<dbReference type="EMBL" id="MQVX01000001">
    <property type="protein sequence ID" value="PQJ16345.1"/>
    <property type="molecule type" value="Genomic_DNA"/>
</dbReference>
<reference evidence="3" key="1">
    <citation type="submission" date="2016-11" db="EMBL/GenBank/DDBJ databases">
        <title>Trade-off between light-utilization and light-protection in marine flavobacteria.</title>
        <authorList>
            <person name="Kumagai Y."/>
            <person name="Yoshizawa S."/>
            <person name="Kogure K."/>
        </authorList>
    </citation>
    <scope>NUCLEOTIDE SEQUENCE [LARGE SCALE GENOMIC DNA]</scope>
    <source>
        <strain evidence="3">SG-18</strain>
    </source>
</reference>
<sequence>MKNKQNYSRLIAGTMTWGSWGAQLSEAEAAQMIQDCLSMGISTFDHADIYGDYENEALFGKAFVQSGVSREEVQLISKCGIQMTRGRENKVKHYQYDTAYIIDSAERSLRMLQTDYLDLFLLHRPSPLLRAEEVFMAVEQLKSSGKIKQFGVSNFTPSQIALLETNGPVEGNQVECSLLQSSAMLDGTFDDCISGNRMAMAWSPLGGYFGGDDRPESKERKARMEPLIAELSQKYDCGVSALLLAWLYKHPAGIHPVVGSTKKGRLAEMLKASEIEMELQDWFLLWEAARGHRVP</sequence>
<dbReference type="Proteomes" id="UP000239366">
    <property type="component" value="Unassembled WGS sequence"/>
</dbReference>
<keyword evidence="3" id="KW-1185">Reference proteome</keyword>
<dbReference type="PANTHER" id="PTHR43364">
    <property type="entry name" value="NADH-SPECIFIC METHYLGLYOXAL REDUCTASE-RELATED"/>
    <property type="match status" value="1"/>
</dbReference>
<dbReference type="SUPFAM" id="SSF51430">
    <property type="entry name" value="NAD(P)-linked oxidoreductase"/>
    <property type="match status" value="1"/>
</dbReference>
<dbReference type="InterPro" id="IPR023210">
    <property type="entry name" value="NADP_OxRdtase_dom"/>
</dbReference>
<dbReference type="Pfam" id="PF00248">
    <property type="entry name" value="Aldo_ket_red"/>
    <property type="match status" value="1"/>
</dbReference>